<dbReference type="Proteomes" id="UP001604277">
    <property type="component" value="Unassembled WGS sequence"/>
</dbReference>
<comment type="caution">
    <text evidence="6">The sequence shown here is derived from an EMBL/GenBank/DDBJ whole genome shotgun (WGS) entry which is preliminary data.</text>
</comment>
<keyword evidence="3" id="KW-0687">Ribonucleoprotein</keyword>
<dbReference type="PANTHER" id="PTHR10934:SF2">
    <property type="entry name" value="LARGE RIBOSOMAL SUBUNIT PROTEIN EL18"/>
    <property type="match status" value="1"/>
</dbReference>
<dbReference type="PANTHER" id="PTHR10934">
    <property type="entry name" value="60S RIBOSOMAL PROTEIN L18"/>
    <property type="match status" value="1"/>
</dbReference>
<dbReference type="Pfam" id="PF17135">
    <property type="entry name" value="Ribosomal_L18"/>
    <property type="match status" value="1"/>
</dbReference>
<dbReference type="InterPro" id="IPR000039">
    <property type="entry name" value="Ribosomal_eL18"/>
</dbReference>
<name>A0ABD1X4S2_9LAMI</name>
<dbReference type="GO" id="GO:1990904">
    <property type="term" value="C:ribonucleoprotein complex"/>
    <property type="evidence" value="ECO:0007669"/>
    <property type="project" value="UniProtKB-KW"/>
</dbReference>
<evidence type="ECO:0000313" key="7">
    <source>
        <dbReference type="Proteomes" id="UP001604277"/>
    </source>
</evidence>
<accession>A0ABD1X4S2</accession>
<dbReference type="SUPFAM" id="SSF52080">
    <property type="entry name" value="Ribosomal proteins L15p and L18e"/>
    <property type="match status" value="1"/>
</dbReference>
<keyword evidence="7" id="KW-1185">Reference proteome</keyword>
<dbReference type="EMBL" id="JBFOLJ010000001">
    <property type="protein sequence ID" value="KAL2556675.1"/>
    <property type="molecule type" value="Genomic_DNA"/>
</dbReference>
<organism evidence="6 7">
    <name type="scientific">Forsythia ovata</name>
    <dbReference type="NCBI Taxonomy" id="205694"/>
    <lineage>
        <taxon>Eukaryota</taxon>
        <taxon>Viridiplantae</taxon>
        <taxon>Streptophyta</taxon>
        <taxon>Embryophyta</taxon>
        <taxon>Tracheophyta</taxon>
        <taxon>Spermatophyta</taxon>
        <taxon>Magnoliopsida</taxon>
        <taxon>eudicotyledons</taxon>
        <taxon>Gunneridae</taxon>
        <taxon>Pentapetalae</taxon>
        <taxon>asterids</taxon>
        <taxon>lamiids</taxon>
        <taxon>Lamiales</taxon>
        <taxon>Oleaceae</taxon>
        <taxon>Forsythieae</taxon>
        <taxon>Forsythia</taxon>
    </lineage>
</organism>
<proteinExistence type="inferred from homology"/>
<dbReference type="GO" id="GO:0003729">
    <property type="term" value="F:mRNA binding"/>
    <property type="evidence" value="ECO:0007669"/>
    <property type="project" value="UniProtKB-ARBA"/>
</dbReference>
<dbReference type="FunFam" id="3.100.10.10:FF:000001">
    <property type="entry name" value="60S ribosomal protein L18"/>
    <property type="match status" value="1"/>
</dbReference>
<evidence type="ECO:0000256" key="3">
    <source>
        <dbReference type="ARBA" id="ARBA00023274"/>
    </source>
</evidence>
<evidence type="ECO:0000313" key="6">
    <source>
        <dbReference type="EMBL" id="KAL2556675.1"/>
    </source>
</evidence>
<dbReference type="InterPro" id="IPR021131">
    <property type="entry name" value="Ribosomal_uL15/eL18"/>
</dbReference>
<evidence type="ECO:0000259" key="5">
    <source>
        <dbReference type="Pfam" id="PF17135"/>
    </source>
</evidence>
<dbReference type="Gene3D" id="3.100.10.10">
    <property type="match status" value="1"/>
</dbReference>
<comment type="similarity">
    <text evidence="1">Belongs to the eukaryotic ribosomal protein eL18 family.</text>
</comment>
<evidence type="ECO:0000256" key="4">
    <source>
        <dbReference type="SAM" id="MobiDB-lite"/>
    </source>
</evidence>
<protein>
    <submittedName>
        <fullName evidence="6">60S ribosomal protein L18-2</fullName>
    </submittedName>
</protein>
<dbReference type="AlphaFoldDB" id="A0ABD1X4S2"/>
<feature type="domain" description="Large ribosomal subunit protein uL15/eL18" evidence="5">
    <location>
        <begin position="30"/>
        <end position="215"/>
    </location>
</feature>
<gene>
    <name evidence="6" type="ORF">Fot_01414</name>
</gene>
<sequence>MEQVCATSTLDLNACVPILLEQGETLADEGIDLVAGGKNKKTKRTAPKSNDIYLKLLVKLYRFLLRRTGSKFSAVVLKRLFMSKVYKAPLSLSRLITLMNGKDDKIAVIVGTVTDDIRAYEVPPLKVAALRFTETARARIEKAGGECLTFDQLALKAPLGQNTVLLRGPTKSREAVKHFGPAPGVPHSHTKPYVRAKGRKFERARGRRNSRGFKNSLGPSPFSLPPLNPPARQFYTLSSQPSVMNSESHYENDRVAEFIHRHGFTRVALQELELVINWNQVREGLSRPPRGAVVRYVRPVIGPMLRDKTGKSRVASNSVTLLSA</sequence>
<dbReference type="InterPro" id="IPR036227">
    <property type="entry name" value="Ribosomal_uL15/eL18_sf"/>
</dbReference>
<feature type="region of interest" description="Disordered" evidence="4">
    <location>
        <begin position="202"/>
        <end position="229"/>
    </location>
</feature>
<reference evidence="7" key="1">
    <citation type="submission" date="2024-07" db="EMBL/GenBank/DDBJ databases">
        <title>Two chromosome-level genome assemblies of Korean endemic species Abeliophyllum distichum and Forsythia ovata (Oleaceae).</title>
        <authorList>
            <person name="Jang H."/>
        </authorList>
    </citation>
    <scope>NUCLEOTIDE SEQUENCE [LARGE SCALE GENOMIC DNA]</scope>
</reference>
<evidence type="ECO:0000256" key="2">
    <source>
        <dbReference type="ARBA" id="ARBA00022980"/>
    </source>
</evidence>
<keyword evidence="2 6" id="KW-0689">Ribosomal protein</keyword>
<dbReference type="GO" id="GO:0005840">
    <property type="term" value="C:ribosome"/>
    <property type="evidence" value="ECO:0007669"/>
    <property type="project" value="UniProtKB-KW"/>
</dbReference>
<evidence type="ECO:0000256" key="1">
    <source>
        <dbReference type="ARBA" id="ARBA00006815"/>
    </source>
</evidence>